<organism evidence="1">
    <name type="scientific">Ignisphaera aggregans</name>
    <dbReference type="NCBI Taxonomy" id="334771"/>
    <lineage>
        <taxon>Archaea</taxon>
        <taxon>Thermoproteota</taxon>
        <taxon>Thermoprotei</taxon>
        <taxon>Desulfurococcales</taxon>
        <taxon>Desulfurococcaceae</taxon>
        <taxon>Ignisphaera</taxon>
    </lineage>
</organism>
<protein>
    <submittedName>
        <fullName evidence="1">Uncharacterized protein</fullName>
    </submittedName>
</protein>
<proteinExistence type="predicted"/>
<sequence>MATALLCFSTHYISHGIGGGPTAIMLFNGVNRFFMLLPVFASSLAKLLTERVLLLLGALTSLPVLAKGYVNDPYLLSLAFTSSAPGLSHGL</sequence>
<evidence type="ECO:0000313" key="1">
    <source>
        <dbReference type="EMBL" id="HGI87303.1"/>
    </source>
</evidence>
<reference evidence="1" key="1">
    <citation type="journal article" date="2020" name="mSystems">
        <title>Genome- and Community-Level Interaction Insights into Carbon Utilization and Element Cycling Functions of Hydrothermarchaeota in Hydrothermal Sediment.</title>
        <authorList>
            <person name="Zhou Z."/>
            <person name="Liu Y."/>
            <person name="Xu W."/>
            <person name="Pan J."/>
            <person name="Luo Z.H."/>
            <person name="Li M."/>
        </authorList>
    </citation>
    <scope>NUCLEOTIDE SEQUENCE [LARGE SCALE GENOMIC DNA]</scope>
    <source>
        <strain evidence="1">SpSt-732</strain>
    </source>
</reference>
<dbReference type="AlphaFoldDB" id="A0A7C4FF40"/>
<name>A0A7C4FF40_9CREN</name>
<dbReference type="EMBL" id="DTFF01000023">
    <property type="protein sequence ID" value="HGI87303.1"/>
    <property type="molecule type" value="Genomic_DNA"/>
</dbReference>
<comment type="caution">
    <text evidence="1">The sequence shown here is derived from an EMBL/GenBank/DDBJ whole genome shotgun (WGS) entry which is preliminary data.</text>
</comment>
<accession>A0A7C4FF40</accession>
<gene>
    <name evidence="1" type="ORF">ENV14_02750</name>
</gene>